<reference evidence="3 4" key="1">
    <citation type="submission" date="2024-01" db="EMBL/GenBank/DDBJ databases">
        <title>Multi-omics insights into the function and evolution of sodium benzoate biodegradation pathways in Benzoatithermus flavus gen. nov., sp. nov. from hot spring.</title>
        <authorList>
            <person name="Hu C.-J."/>
            <person name="Li W.-J."/>
        </authorList>
    </citation>
    <scope>NUCLEOTIDE SEQUENCE [LARGE SCALE GENOMIC DNA]</scope>
    <source>
        <strain evidence="3 4">SYSU G07066</strain>
    </source>
</reference>
<proteinExistence type="predicted"/>
<protein>
    <submittedName>
        <fullName evidence="3">ParA family protein</fullName>
    </submittedName>
</protein>
<dbReference type="SUPFAM" id="SSF52540">
    <property type="entry name" value="P-loop containing nucleoside triphosphate hydrolases"/>
    <property type="match status" value="1"/>
</dbReference>
<feature type="domain" description="CobQ/CobB/MinD/ParA nucleotide binding" evidence="2">
    <location>
        <begin position="25"/>
        <end position="207"/>
    </location>
</feature>
<accession>A0ABU8XV40</accession>
<dbReference type="Proteomes" id="UP001375743">
    <property type="component" value="Unassembled WGS sequence"/>
</dbReference>
<dbReference type="InterPro" id="IPR050678">
    <property type="entry name" value="DNA_Partitioning_ATPase"/>
</dbReference>
<evidence type="ECO:0000256" key="1">
    <source>
        <dbReference type="SAM" id="MobiDB-lite"/>
    </source>
</evidence>
<dbReference type="EMBL" id="JBBLZC010000021">
    <property type="protein sequence ID" value="MEK0085062.1"/>
    <property type="molecule type" value="Genomic_DNA"/>
</dbReference>
<dbReference type="Pfam" id="PF01656">
    <property type="entry name" value="CbiA"/>
    <property type="match status" value="1"/>
</dbReference>
<evidence type="ECO:0000313" key="3">
    <source>
        <dbReference type="EMBL" id="MEK0085062.1"/>
    </source>
</evidence>
<evidence type="ECO:0000259" key="2">
    <source>
        <dbReference type="Pfam" id="PF01656"/>
    </source>
</evidence>
<gene>
    <name evidence="3" type="ORF">U1T56_18065</name>
</gene>
<dbReference type="PANTHER" id="PTHR13696">
    <property type="entry name" value="P-LOOP CONTAINING NUCLEOSIDE TRIPHOSPHATE HYDROLASE"/>
    <property type="match status" value="1"/>
</dbReference>
<evidence type="ECO:0000313" key="4">
    <source>
        <dbReference type="Proteomes" id="UP001375743"/>
    </source>
</evidence>
<keyword evidence="4" id="KW-1185">Reference proteome</keyword>
<sequence>MRTTTGTGPDPASVREAPSGRGHLIAVANLKGGTGKSTLAINVACALAERGRRVIVVDNDPQGTATAWAARASLPAACVHRPLQSFAQAEPWINAVQSLRTEYDLVIVDLPASVAPALGAALLMATVILIPTSPSEIDLEATRRVLRHVCRAREERRKQPPAVLVVPNRVVPMERGIADFVQRLARLGEQVAPPLRQSVGFDLAFEQGQWIGSFRPNSAAHNEILTLAELVEHRLAALPPSPWPAGSGLRRGSAENGDGAAEPTAAPPRRGGILRRLFGSSRRGVDAS</sequence>
<organism evidence="3 4">
    <name type="scientific">Benzoatithermus flavus</name>
    <dbReference type="NCBI Taxonomy" id="3108223"/>
    <lineage>
        <taxon>Bacteria</taxon>
        <taxon>Pseudomonadati</taxon>
        <taxon>Pseudomonadota</taxon>
        <taxon>Alphaproteobacteria</taxon>
        <taxon>Geminicoccales</taxon>
        <taxon>Geminicoccaceae</taxon>
        <taxon>Benzoatithermus</taxon>
    </lineage>
</organism>
<comment type="caution">
    <text evidence="3">The sequence shown here is derived from an EMBL/GenBank/DDBJ whole genome shotgun (WGS) entry which is preliminary data.</text>
</comment>
<dbReference type="InterPro" id="IPR002586">
    <property type="entry name" value="CobQ/CobB/MinD/ParA_Nub-bd_dom"/>
</dbReference>
<dbReference type="RefSeq" id="WP_418160909.1">
    <property type="nucleotide sequence ID" value="NZ_JBBLZC010000021.1"/>
</dbReference>
<dbReference type="CDD" id="cd02042">
    <property type="entry name" value="ParAB_family"/>
    <property type="match status" value="1"/>
</dbReference>
<dbReference type="PANTHER" id="PTHR13696:SF96">
    <property type="entry name" value="COBQ_COBB_MIND_PARA NUCLEOTIDE BINDING DOMAIN-CONTAINING PROTEIN"/>
    <property type="match status" value="1"/>
</dbReference>
<feature type="region of interest" description="Disordered" evidence="1">
    <location>
        <begin position="241"/>
        <end position="288"/>
    </location>
</feature>
<name>A0ABU8XV40_9PROT</name>
<dbReference type="Gene3D" id="3.40.50.300">
    <property type="entry name" value="P-loop containing nucleotide triphosphate hydrolases"/>
    <property type="match status" value="1"/>
</dbReference>
<dbReference type="InterPro" id="IPR027417">
    <property type="entry name" value="P-loop_NTPase"/>
</dbReference>